<protein>
    <submittedName>
        <fullName evidence="2">Uncharacterized protein</fullName>
    </submittedName>
</protein>
<reference evidence="2 3" key="1">
    <citation type="submission" date="2024-09" db="EMBL/GenBank/DDBJ databases">
        <title>Rethinking Asexuality: The Enigmatic Case of Functional Sexual Genes in Lepraria (Stereocaulaceae).</title>
        <authorList>
            <person name="Doellman M."/>
            <person name="Sun Y."/>
            <person name="Barcenas-Pena A."/>
            <person name="Lumbsch H.T."/>
            <person name="Grewe F."/>
        </authorList>
    </citation>
    <scope>NUCLEOTIDE SEQUENCE [LARGE SCALE GENOMIC DNA]</scope>
    <source>
        <strain evidence="2 3">Grewe 0041</strain>
    </source>
</reference>
<evidence type="ECO:0000313" key="3">
    <source>
        <dbReference type="Proteomes" id="UP001590951"/>
    </source>
</evidence>
<feature type="non-terminal residue" evidence="2">
    <location>
        <position position="81"/>
    </location>
</feature>
<evidence type="ECO:0000313" key="2">
    <source>
        <dbReference type="EMBL" id="KAL2044138.1"/>
    </source>
</evidence>
<dbReference type="EMBL" id="JBHFEH010000204">
    <property type="protein sequence ID" value="KAL2044138.1"/>
    <property type="molecule type" value="Genomic_DNA"/>
</dbReference>
<proteinExistence type="predicted"/>
<dbReference type="Proteomes" id="UP001590951">
    <property type="component" value="Unassembled WGS sequence"/>
</dbReference>
<feature type="region of interest" description="Disordered" evidence="1">
    <location>
        <begin position="30"/>
        <end position="81"/>
    </location>
</feature>
<keyword evidence="3" id="KW-1185">Reference proteome</keyword>
<gene>
    <name evidence="2" type="ORF">ABVK25_012427</name>
</gene>
<sequence>MSSTRKLFHPLRARPRRSSVLERCERLAHGLRRPPSPPPPANPTAIWPSWSPRHPAIPVTRRPAGTGPALGRQPLTGEGRV</sequence>
<evidence type="ECO:0000256" key="1">
    <source>
        <dbReference type="SAM" id="MobiDB-lite"/>
    </source>
</evidence>
<name>A0ABR4AL17_9LECA</name>
<accession>A0ABR4AL17</accession>
<comment type="caution">
    <text evidence="2">The sequence shown here is derived from an EMBL/GenBank/DDBJ whole genome shotgun (WGS) entry which is preliminary data.</text>
</comment>
<organism evidence="2 3">
    <name type="scientific">Lepraria finkii</name>
    <dbReference type="NCBI Taxonomy" id="1340010"/>
    <lineage>
        <taxon>Eukaryota</taxon>
        <taxon>Fungi</taxon>
        <taxon>Dikarya</taxon>
        <taxon>Ascomycota</taxon>
        <taxon>Pezizomycotina</taxon>
        <taxon>Lecanoromycetes</taxon>
        <taxon>OSLEUM clade</taxon>
        <taxon>Lecanoromycetidae</taxon>
        <taxon>Lecanorales</taxon>
        <taxon>Lecanorineae</taxon>
        <taxon>Stereocaulaceae</taxon>
        <taxon>Lepraria</taxon>
    </lineage>
</organism>